<dbReference type="InterPro" id="IPR003661">
    <property type="entry name" value="HisK_dim/P_dom"/>
</dbReference>
<organism evidence="13 14">
    <name type="scientific">Portibacter lacus</name>
    <dbReference type="NCBI Taxonomy" id="1099794"/>
    <lineage>
        <taxon>Bacteria</taxon>
        <taxon>Pseudomonadati</taxon>
        <taxon>Bacteroidota</taxon>
        <taxon>Saprospiria</taxon>
        <taxon>Saprospirales</taxon>
        <taxon>Haliscomenobacteraceae</taxon>
        <taxon>Portibacter</taxon>
    </lineage>
</organism>
<keyword evidence="7 11" id="KW-0812">Transmembrane</keyword>
<dbReference type="SUPFAM" id="SSF47384">
    <property type="entry name" value="Homodimeric domain of signal transducing histidine kinase"/>
    <property type="match status" value="1"/>
</dbReference>
<feature type="domain" description="Histidine kinase" evidence="12">
    <location>
        <begin position="204"/>
        <end position="419"/>
    </location>
</feature>
<dbReference type="Pfam" id="PF00512">
    <property type="entry name" value="HisKA"/>
    <property type="match status" value="1"/>
</dbReference>
<name>A0AA37SQQ9_9BACT</name>
<feature type="transmembrane region" description="Helical" evidence="11">
    <location>
        <begin position="9"/>
        <end position="27"/>
    </location>
</feature>
<dbReference type="Proteomes" id="UP001156666">
    <property type="component" value="Unassembled WGS sequence"/>
</dbReference>
<sequence length="419" mass="48234">MTNSSIRKLLILGALLVSAIIFIQGYWTYRNWQLKDIAFNQQVHIALRKVATKLAAYNETKLPKQNIIQRISSNYYAVNINDEIDANILEDFLIREFEAQSLNTDFEYAVYDCTSDEMVYGNYCDIGERTTENTNEGVLPKFSNLEYYFVVTFPSKESVILRSMGQSILFTSITLLALGFFIYSSFIILRQKRLSEMQKDFINNMTHEFKTPISSMKIAADVLANSPNIQSNERLKKYVEIIKNQNIRLNSQVEKVLDIARIEKDALKLNFEKVNLTEIVTEIIESFKLKISPTDGKIELIKPDVQIFVEADKLHLGNVIYNILDNSIKYYKDTPIITVILDEKTPSLSIEDNGIGIPNEHLYNLFNKFFRVPTGNIHNVKGFGLGLYYVKNICDAHKWKIDVQSKENVGTTFTIKFEK</sequence>
<dbReference type="Pfam" id="PF02518">
    <property type="entry name" value="HATPase_c"/>
    <property type="match status" value="1"/>
</dbReference>
<dbReference type="EC" id="2.7.13.3" evidence="3"/>
<dbReference type="Gene3D" id="1.10.287.130">
    <property type="match status" value="1"/>
</dbReference>
<dbReference type="SUPFAM" id="SSF55874">
    <property type="entry name" value="ATPase domain of HSP90 chaperone/DNA topoisomerase II/histidine kinase"/>
    <property type="match status" value="1"/>
</dbReference>
<dbReference type="Gene3D" id="3.30.565.10">
    <property type="entry name" value="Histidine kinase-like ATPase, C-terminal domain"/>
    <property type="match status" value="1"/>
</dbReference>
<keyword evidence="5" id="KW-0597">Phosphoprotein</keyword>
<keyword evidence="10 11" id="KW-0472">Membrane</keyword>
<dbReference type="PRINTS" id="PR00344">
    <property type="entry name" value="BCTRLSENSOR"/>
</dbReference>
<reference evidence="13" key="2">
    <citation type="submission" date="2023-01" db="EMBL/GenBank/DDBJ databases">
        <title>Draft genome sequence of Portibacter lacus strain NBRC 108769.</title>
        <authorList>
            <person name="Sun Q."/>
            <person name="Mori K."/>
        </authorList>
    </citation>
    <scope>NUCLEOTIDE SEQUENCE</scope>
    <source>
        <strain evidence="13">NBRC 108769</strain>
    </source>
</reference>
<proteinExistence type="predicted"/>
<dbReference type="AlphaFoldDB" id="A0AA37SQQ9"/>
<dbReference type="InterPro" id="IPR004358">
    <property type="entry name" value="Sig_transdc_His_kin-like_C"/>
</dbReference>
<evidence type="ECO:0000256" key="9">
    <source>
        <dbReference type="ARBA" id="ARBA00022989"/>
    </source>
</evidence>
<accession>A0AA37SQQ9</accession>
<dbReference type="CDD" id="cd00075">
    <property type="entry name" value="HATPase"/>
    <property type="match status" value="1"/>
</dbReference>
<keyword evidence="8 13" id="KW-0418">Kinase</keyword>
<dbReference type="SMART" id="SM00387">
    <property type="entry name" value="HATPase_c"/>
    <property type="match status" value="1"/>
</dbReference>
<feature type="transmembrane region" description="Helical" evidence="11">
    <location>
        <begin position="168"/>
        <end position="189"/>
    </location>
</feature>
<comment type="caution">
    <text evidence="13">The sequence shown here is derived from an EMBL/GenBank/DDBJ whole genome shotgun (WGS) entry which is preliminary data.</text>
</comment>
<dbReference type="PANTHER" id="PTHR45453:SF2">
    <property type="entry name" value="HISTIDINE KINASE"/>
    <property type="match status" value="1"/>
</dbReference>
<dbReference type="InterPro" id="IPR036890">
    <property type="entry name" value="HATPase_C_sf"/>
</dbReference>
<evidence type="ECO:0000256" key="6">
    <source>
        <dbReference type="ARBA" id="ARBA00022679"/>
    </source>
</evidence>
<comment type="subcellular location">
    <subcellularLocation>
        <location evidence="2">Cell membrane</location>
        <topology evidence="2">Multi-pass membrane protein</topology>
    </subcellularLocation>
</comment>
<evidence type="ECO:0000313" key="13">
    <source>
        <dbReference type="EMBL" id="GLR18040.1"/>
    </source>
</evidence>
<keyword evidence="6" id="KW-0808">Transferase</keyword>
<dbReference type="RefSeq" id="WP_235291715.1">
    <property type="nucleotide sequence ID" value="NZ_BSOH01000014.1"/>
</dbReference>
<evidence type="ECO:0000256" key="1">
    <source>
        <dbReference type="ARBA" id="ARBA00000085"/>
    </source>
</evidence>
<dbReference type="GO" id="GO:0000155">
    <property type="term" value="F:phosphorelay sensor kinase activity"/>
    <property type="evidence" value="ECO:0007669"/>
    <property type="project" value="InterPro"/>
</dbReference>
<dbReference type="GO" id="GO:0004721">
    <property type="term" value="F:phosphoprotein phosphatase activity"/>
    <property type="evidence" value="ECO:0007669"/>
    <property type="project" value="TreeGrafter"/>
</dbReference>
<reference evidence="13" key="1">
    <citation type="journal article" date="2014" name="Int. J. Syst. Evol. Microbiol.">
        <title>Complete genome sequence of Corynebacterium casei LMG S-19264T (=DSM 44701T), isolated from a smear-ripened cheese.</title>
        <authorList>
            <consortium name="US DOE Joint Genome Institute (JGI-PGF)"/>
            <person name="Walter F."/>
            <person name="Albersmeier A."/>
            <person name="Kalinowski J."/>
            <person name="Ruckert C."/>
        </authorList>
    </citation>
    <scope>NUCLEOTIDE SEQUENCE</scope>
    <source>
        <strain evidence="13">NBRC 108769</strain>
    </source>
</reference>
<comment type="catalytic activity">
    <reaction evidence="1">
        <text>ATP + protein L-histidine = ADP + protein N-phospho-L-histidine.</text>
        <dbReference type="EC" id="2.7.13.3"/>
    </reaction>
</comment>
<evidence type="ECO:0000256" key="8">
    <source>
        <dbReference type="ARBA" id="ARBA00022777"/>
    </source>
</evidence>
<dbReference type="SMART" id="SM00388">
    <property type="entry name" value="HisKA"/>
    <property type="match status" value="1"/>
</dbReference>
<dbReference type="EMBL" id="BSOH01000014">
    <property type="protein sequence ID" value="GLR18040.1"/>
    <property type="molecule type" value="Genomic_DNA"/>
</dbReference>
<dbReference type="InterPro" id="IPR005467">
    <property type="entry name" value="His_kinase_dom"/>
</dbReference>
<evidence type="ECO:0000256" key="3">
    <source>
        <dbReference type="ARBA" id="ARBA00012438"/>
    </source>
</evidence>
<evidence type="ECO:0000256" key="4">
    <source>
        <dbReference type="ARBA" id="ARBA00022475"/>
    </source>
</evidence>
<evidence type="ECO:0000256" key="2">
    <source>
        <dbReference type="ARBA" id="ARBA00004651"/>
    </source>
</evidence>
<gene>
    <name evidence="13" type="ORF">GCM10007940_26550</name>
</gene>
<dbReference type="GO" id="GO:0005886">
    <property type="term" value="C:plasma membrane"/>
    <property type="evidence" value="ECO:0007669"/>
    <property type="project" value="UniProtKB-SubCell"/>
</dbReference>
<dbReference type="PROSITE" id="PS50109">
    <property type="entry name" value="HIS_KIN"/>
    <property type="match status" value="1"/>
</dbReference>
<evidence type="ECO:0000256" key="5">
    <source>
        <dbReference type="ARBA" id="ARBA00022553"/>
    </source>
</evidence>
<dbReference type="InterPro" id="IPR036097">
    <property type="entry name" value="HisK_dim/P_sf"/>
</dbReference>
<evidence type="ECO:0000256" key="10">
    <source>
        <dbReference type="ARBA" id="ARBA00023136"/>
    </source>
</evidence>
<keyword evidence="4" id="KW-1003">Cell membrane</keyword>
<evidence type="ECO:0000313" key="14">
    <source>
        <dbReference type="Proteomes" id="UP001156666"/>
    </source>
</evidence>
<evidence type="ECO:0000256" key="7">
    <source>
        <dbReference type="ARBA" id="ARBA00022692"/>
    </source>
</evidence>
<keyword evidence="9 11" id="KW-1133">Transmembrane helix</keyword>
<dbReference type="PANTHER" id="PTHR45453">
    <property type="entry name" value="PHOSPHATE REGULON SENSOR PROTEIN PHOR"/>
    <property type="match status" value="1"/>
</dbReference>
<dbReference type="GO" id="GO:0016036">
    <property type="term" value="P:cellular response to phosphate starvation"/>
    <property type="evidence" value="ECO:0007669"/>
    <property type="project" value="TreeGrafter"/>
</dbReference>
<dbReference type="InterPro" id="IPR003594">
    <property type="entry name" value="HATPase_dom"/>
</dbReference>
<evidence type="ECO:0000256" key="11">
    <source>
        <dbReference type="SAM" id="Phobius"/>
    </source>
</evidence>
<dbReference type="CDD" id="cd00082">
    <property type="entry name" value="HisKA"/>
    <property type="match status" value="1"/>
</dbReference>
<keyword evidence="14" id="KW-1185">Reference proteome</keyword>
<evidence type="ECO:0000259" key="12">
    <source>
        <dbReference type="PROSITE" id="PS50109"/>
    </source>
</evidence>
<dbReference type="InterPro" id="IPR050351">
    <property type="entry name" value="BphY/WalK/GraS-like"/>
</dbReference>
<protein>
    <recommendedName>
        <fullName evidence="3">histidine kinase</fullName>
        <ecNumber evidence="3">2.7.13.3</ecNumber>
    </recommendedName>
</protein>